<dbReference type="PANTHER" id="PTHR33112:SF16">
    <property type="entry name" value="HETEROKARYON INCOMPATIBILITY DOMAIN-CONTAINING PROTEIN"/>
    <property type="match status" value="1"/>
</dbReference>
<dbReference type="PANTHER" id="PTHR33112">
    <property type="entry name" value="DOMAIN PROTEIN, PUTATIVE-RELATED"/>
    <property type="match status" value="1"/>
</dbReference>
<dbReference type="InterPro" id="IPR010730">
    <property type="entry name" value="HET"/>
</dbReference>
<sequence>LPTRVIDISLVFAGQDPFLLESNGLQANYLALSHRWGGANVLRTTKVNIESHKQSIPIKFLSKTFIDAIYLAAYLGFSYLWIDSICIIQDSPEDWHRESTAMADIYRKAWLTISAACTSSSDTGLVQARPTAIDIKMPYRRDDDQIDGWYYLSTRDVKSFRVEVIEGHLNKRAWTMQERLLSNRVLHFGGTQCFWDCSSTIKEEKGIWNGRRHDFRFGDWTQRRSFLDPPFSNSDTPVDSNLSAEHSIWHRVIEQYTRRELTYPNDRLAAIAGLANAFANHNDDEYLAGLWRRDLPHGLLWAKGYKCEELQVPKTNLAPSWSWASMDGIIPYEPASKTSSCLDVLEVTMQTLGSSAFGRVEHGSMKLDGHLTSIATITQIRSPTTYVEEFYDDDKCIGSGSFDTTQ</sequence>
<dbReference type="Pfam" id="PF06985">
    <property type="entry name" value="HET"/>
    <property type="match status" value="1"/>
</dbReference>
<feature type="non-terminal residue" evidence="2">
    <location>
        <position position="406"/>
    </location>
</feature>
<dbReference type="AlphaFoldDB" id="A0A9P4P317"/>
<keyword evidence="3" id="KW-1185">Reference proteome</keyword>
<dbReference type="Proteomes" id="UP000800235">
    <property type="component" value="Unassembled WGS sequence"/>
</dbReference>
<reference evidence="2" key="1">
    <citation type="journal article" date="2020" name="Stud. Mycol.">
        <title>101 Dothideomycetes genomes: a test case for predicting lifestyles and emergence of pathogens.</title>
        <authorList>
            <person name="Haridas S."/>
            <person name="Albert R."/>
            <person name="Binder M."/>
            <person name="Bloem J."/>
            <person name="Labutti K."/>
            <person name="Salamov A."/>
            <person name="Andreopoulos B."/>
            <person name="Baker S."/>
            <person name="Barry K."/>
            <person name="Bills G."/>
            <person name="Bluhm B."/>
            <person name="Cannon C."/>
            <person name="Castanera R."/>
            <person name="Culley D."/>
            <person name="Daum C."/>
            <person name="Ezra D."/>
            <person name="Gonzalez J."/>
            <person name="Henrissat B."/>
            <person name="Kuo A."/>
            <person name="Liang C."/>
            <person name="Lipzen A."/>
            <person name="Lutzoni F."/>
            <person name="Magnuson J."/>
            <person name="Mondo S."/>
            <person name="Nolan M."/>
            <person name="Ohm R."/>
            <person name="Pangilinan J."/>
            <person name="Park H.-J."/>
            <person name="Ramirez L."/>
            <person name="Alfaro M."/>
            <person name="Sun H."/>
            <person name="Tritt A."/>
            <person name="Yoshinaga Y."/>
            <person name="Zwiers L.-H."/>
            <person name="Turgeon B."/>
            <person name="Goodwin S."/>
            <person name="Spatafora J."/>
            <person name="Crous P."/>
            <person name="Grigoriev I."/>
        </authorList>
    </citation>
    <scope>NUCLEOTIDE SEQUENCE</scope>
    <source>
        <strain evidence="2">CBS 130266</strain>
    </source>
</reference>
<name>A0A9P4P317_9PEZI</name>
<proteinExistence type="predicted"/>
<dbReference type="OrthoDB" id="5362512at2759"/>
<feature type="domain" description="Heterokaryon incompatibility" evidence="1">
    <location>
        <begin position="29"/>
        <end position="178"/>
    </location>
</feature>
<dbReference type="EMBL" id="MU007011">
    <property type="protein sequence ID" value="KAF2436003.1"/>
    <property type="molecule type" value="Genomic_DNA"/>
</dbReference>
<protein>
    <submittedName>
        <fullName evidence="2">HET-domain-containing protein</fullName>
    </submittedName>
</protein>
<comment type="caution">
    <text evidence="2">The sequence shown here is derived from an EMBL/GenBank/DDBJ whole genome shotgun (WGS) entry which is preliminary data.</text>
</comment>
<evidence type="ECO:0000313" key="2">
    <source>
        <dbReference type="EMBL" id="KAF2436003.1"/>
    </source>
</evidence>
<organism evidence="2 3">
    <name type="scientific">Tothia fuscella</name>
    <dbReference type="NCBI Taxonomy" id="1048955"/>
    <lineage>
        <taxon>Eukaryota</taxon>
        <taxon>Fungi</taxon>
        <taxon>Dikarya</taxon>
        <taxon>Ascomycota</taxon>
        <taxon>Pezizomycotina</taxon>
        <taxon>Dothideomycetes</taxon>
        <taxon>Pleosporomycetidae</taxon>
        <taxon>Venturiales</taxon>
        <taxon>Cylindrosympodiaceae</taxon>
        <taxon>Tothia</taxon>
    </lineage>
</organism>
<evidence type="ECO:0000313" key="3">
    <source>
        <dbReference type="Proteomes" id="UP000800235"/>
    </source>
</evidence>
<accession>A0A9P4P317</accession>
<evidence type="ECO:0000259" key="1">
    <source>
        <dbReference type="Pfam" id="PF06985"/>
    </source>
</evidence>
<feature type="non-terminal residue" evidence="2">
    <location>
        <position position="1"/>
    </location>
</feature>
<gene>
    <name evidence="2" type="ORF">EJ08DRAFT_571769</name>
</gene>